<feature type="region of interest" description="Disordered" evidence="6">
    <location>
        <begin position="1"/>
        <end position="27"/>
    </location>
</feature>
<proteinExistence type="predicted"/>
<dbReference type="InParanoid" id="G3I374"/>
<dbReference type="SUPFAM" id="SSF47353">
    <property type="entry name" value="Retrovirus capsid dimerization domain-like"/>
    <property type="match status" value="1"/>
</dbReference>
<dbReference type="Pfam" id="PF02023">
    <property type="entry name" value="SCAN"/>
    <property type="match status" value="1"/>
</dbReference>
<dbReference type="InterPro" id="IPR038269">
    <property type="entry name" value="SCAN_sf"/>
</dbReference>
<evidence type="ECO:0000256" key="6">
    <source>
        <dbReference type="SAM" id="MobiDB-lite"/>
    </source>
</evidence>
<organism evidence="8 9">
    <name type="scientific">Cricetulus griseus</name>
    <name type="common">Chinese hamster</name>
    <name type="synonym">Cricetulus barabensis griseus</name>
    <dbReference type="NCBI Taxonomy" id="10029"/>
    <lineage>
        <taxon>Eukaryota</taxon>
        <taxon>Metazoa</taxon>
        <taxon>Chordata</taxon>
        <taxon>Craniata</taxon>
        <taxon>Vertebrata</taxon>
        <taxon>Euteleostomi</taxon>
        <taxon>Mammalia</taxon>
        <taxon>Eutheria</taxon>
        <taxon>Euarchontoglires</taxon>
        <taxon>Glires</taxon>
        <taxon>Rodentia</taxon>
        <taxon>Myomorpha</taxon>
        <taxon>Muroidea</taxon>
        <taxon>Cricetidae</taxon>
        <taxon>Cricetinae</taxon>
        <taxon>Cricetulus</taxon>
    </lineage>
</organism>
<dbReference type="InterPro" id="IPR003309">
    <property type="entry name" value="SCAN_dom"/>
</dbReference>
<keyword evidence="4" id="KW-0862">Zinc</keyword>
<evidence type="ECO:0000256" key="1">
    <source>
        <dbReference type="ARBA" id="ARBA00022723"/>
    </source>
</evidence>
<dbReference type="Proteomes" id="UP000001075">
    <property type="component" value="Unassembled WGS sequence"/>
</dbReference>
<keyword evidence="3" id="KW-0863">Zinc-finger</keyword>
<dbReference type="EMBL" id="JH001172">
    <property type="protein sequence ID" value="EGW07302.1"/>
    <property type="molecule type" value="Genomic_DNA"/>
</dbReference>
<gene>
    <name evidence="8" type="ORF">I79_017875</name>
</gene>
<keyword evidence="5" id="KW-0539">Nucleus</keyword>
<keyword evidence="2" id="KW-0677">Repeat</keyword>
<dbReference type="AlphaFoldDB" id="G3I374"/>
<dbReference type="FunFam" id="1.10.4020.10:FF:000004">
    <property type="entry name" value="Zinc finger and SCAN domain containing 4"/>
    <property type="match status" value="1"/>
</dbReference>
<dbReference type="PROSITE" id="PS50804">
    <property type="entry name" value="SCAN_BOX"/>
    <property type="match status" value="1"/>
</dbReference>
<evidence type="ECO:0000259" key="7">
    <source>
        <dbReference type="PROSITE" id="PS50804"/>
    </source>
</evidence>
<feature type="domain" description="SCAN box" evidence="7">
    <location>
        <begin position="59"/>
        <end position="93"/>
    </location>
</feature>
<accession>G3I374</accession>
<comment type="subcellular location">
    <subcellularLocation>
        <location evidence="5">Nucleus</location>
    </subcellularLocation>
</comment>
<protein>
    <submittedName>
        <fullName evidence="8">Zinc finger and SCAN domain-containing protein 4</fullName>
    </submittedName>
</protein>
<keyword evidence="1" id="KW-0479">Metal-binding</keyword>
<evidence type="ECO:0000256" key="3">
    <source>
        <dbReference type="ARBA" id="ARBA00022771"/>
    </source>
</evidence>
<dbReference type="GO" id="GO:0008270">
    <property type="term" value="F:zinc ion binding"/>
    <property type="evidence" value="ECO:0007669"/>
    <property type="project" value="UniProtKB-KW"/>
</dbReference>
<evidence type="ECO:0000256" key="4">
    <source>
        <dbReference type="ARBA" id="ARBA00022833"/>
    </source>
</evidence>
<evidence type="ECO:0000313" key="8">
    <source>
        <dbReference type="EMBL" id="EGW07302.1"/>
    </source>
</evidence>
<dbReference type="Gene3D" id="1.10.4020.10">
    <property type="entry name" value="DNA breaking-rejoining enzymes"/>
    <property type="match status" value="1"/>
</dbReference>
<dbReference type="STRING" id="10029.G3I374"/>
<name>G3I374_CRIGR</name>
<evidence type="ECO:0000256" key="5">
    <source>
        <dbReference type="PROSITE-ProRule" id="PRU00187"/>
    </source>
</evidence>
<dbReference type="GO" id="GO:0005634">
    <property type="term" value="C:nucleus"/>
    <property type="evidence" value="ECO:0007669"/>
    <property type="project" value="UniProtKB-SubCell"/>
</dbReference>
<feature type="compositionally biased region" description="Polar residues" evidence="6">
    <location>
        <begin position="1"/>
        <end position="15"/>
    </location>
</feature>
<sequence>MASKLRNSFKSQSPENDGVLDNMDFIPTQGSPVQWEEDISNSQIAQINFPPNGNGSCAKQELQNLWEMFTSWLQPEKQNKEQMISQMVLEQFLKTGHCKDKFAVKRRWNQMAETGGDSWGGLTDECLKPPIVVHVSMQGKEGLALEHMSLKEVINTRECKDTLADPPRYVIGNRT</sequence>
<evidence type="ECO:0000313" key="9">
    <source>
        <dbReference type="Proteomes" id="UP000001075"/>
    </source>
</evidence>
<reference evidence="9" key="1">
    <citation type="journal article" date="2011" name="Nat. Biotechnol.">
        <title>The genomic sequence of the Chinese hamster ovary (CHO)-K1 cell line.</title>
        <authorList>
            <person name="Xu X."/>
            <person name="Nagarajan H."/>
            <person name="Lewis N.E."/>
            <person name="Pan S."/>
            <person name="Cai Z."/>
            <person name="Liu X."/>
            <person name="Chen W."/>
            <person name="Xie M."/>
            <person name="Wang W."/>
            <person name="Hammond S."/>
            <person name="Andersen M.R."/>
            <person name="Neff N."/>
            <person name="Passarelli B."/>
            <person name="Koh W."/>
            <person name="Fan H.C."/>
            <person name="Wang J."/>
            <person name="Gui Y."/>
            <person name="Lee K.H."/>
            <person name="Betenbaugh M.J."/>
            <person name="Quake S.R."/>
            <person name="Famili I."/>
            <person name="Palsson B.O."/>
            <person name="Wang J."/>
        </authorList>
    </citation>
    <scope>NUCLEOTIDE SEQUENCE [LARGE SCALE GENOMIC DNA]</scope>
    <source>
        <strain evidence="9">CHO K1 cell line</strain>
    </source>
</reference>
<evidence type="ECO:0000256" key="2">
    <source>
        <dbReference type="ARBA" id="ARBA00022737"/>
    </source>
</evidence>